<dbReference type="PANTHER" id="PTHR34135">
    <property type="entry name" value="LYSOZYME"/>
    <property type="match status" value="1"/>
</dbReference>
<dbReference type="InterPro" id="IPR017853">
    <property type="entry name" value="GH"/>
</dbReference>
<evidence type="ECO:0000256" key="2">
    <source>
        <dbReference type="ARBA" id="ARBA00022801"/>
    </source>
</evidence>
<proteinExistence type="inferred from homology"/>
<dbReference type="SUPFAM" id="SSF51445">
    <property type="entry name" value="(Trans)glycosidases"/>
    <property type="match status" value="1"/>
</dbReference>
<organism evidence="5 6">
    <name type="scientific">Frondihabitans sucicola</name>
    <dbReference type="NCBI Taxonomy" id="1268041"/>
    <lineage>
        <taxon>Bacteria</taxon>
        <taxon>Bacillati</taxon>
        <taxon>Actinomycetota</taxon>
        <taxon>Actinomycetes</taxon>
        <taxon>Micrococcales</taxon>
        <taxon>Microbacteriaceae</taxon>
        <taxon>Frondihabitans</taxon>
    </lineage>
</organism>
<evidence type="ECO:0000313" key="6">
    <source>
        <dbReference type="Proteomes" id="UP001321486"/>
    </source>
</evidence>
<dbReference type="Proteomes" id="UP001321486">
    <property type="component" value="Chromosome"/>
</dbReference>
<dbReference type="SMART" id="SM00641">
    <property type="entry name" value="Glyco_25"/>
    <property type="match status" value="1"/>
</dbReference>
<name>A0ABM8GIS2_9MICO</name>
<keyword evidence="4" id="KW-0472">Membrane</keyword>
<keyword evidence="3" id="KW-0326">Glycosidase</keyword>
<reference evidence="6" key="1">
    <citation type="journal article" date="2019" name="Int. J. Syst. Evol. Microbiol.">
        <title>The Global Catalogue of Microorganisms (GCM) 10K type strain sequencing project: providing services to taxonomists for standard genome sequencing and annotation.</title>
        <authorList>
            <consortium name="The Broad Institute Genomics Platform"/>
            <consortium name="The Broad Institute Genome Sequencing Center for Infectious Disease"/>
            <person name="Wu L."/>
            <person name="Ma J."/>
        </authorList>
    </citation>
    <scope>NUCLEOTIDE SEQUENCE [LARGE SCALE GENOMIC DNA]</scope>
    <source>
        <strain evidence="6">NBRC 108728</strain>
    </source>
</reference>
<comment type="similarity">
    <text evidence="1">Belongs to the glycosyl hydrolase 25 family.</text>
</comment>
<dbReference type="EMBL" id="AP027732">
    <property type="protein sequence ID" value="BDZ48280.1"/>
    <property type="molecule type" value="Genomic_DNA"/>
</dbReference>
<evidence type="ECO:0000256" key="4">
    <source>
        <dbReference type="SAM" id="Phobius"/>
    </source>
</evidence>
<dbReference type="PROSITE" id="PS51904">
    <property type="entry name" value="GLYCOSYL_HYDROL_F25_2"/>
    <property type="match status" value="1"/>
</dbReference>
<dbReference type="InterPro" id="IPR002053">
    <property type="entry name" value="Glyco_hydro_25"/>
</dbReference>
<keyword evidence="4" id="KW-0812">Transmembrane</keyword>
<keyword evidence="2 5" id="KW-0378">Hydrolase</keyword>
<dbReference type="Pfam" id="PF01183">
    <property type="entry name" value="Glyco_hydro_25"/>
    <property type="match status" value="1"/>
</dbReference>
<keyword evidence="6" id="KW-1185">Reference proteome</keyword>
<dbReference type="GO" id="GO:0016787">
    <property type="term" value="F:hydrolase activity"/>
    <property type="evidence" value="ECO:0007669"/>
    <property type="project" value="UniProtKB-KW"/>
</dbReference>
<gene>
    <name evidence="5" type="ORF">GCM10025867_05210</name>
</gene>
<dbReference type="Gene3D" id="3.20.20.80">
    <property type="entry name" value="Glycosidases"/>
    <property type="match status" value="1"/>
</dbReference>
<evidence type="ECO:0000256" key="1">
    <source>
        <dbReference type="ARBA" id="ARBA00010646"/>
    </source>
</evidence>
<dbReference type="PANTHER" id="PTHR34135:SF2">
    <property type="entry name" value="LYSOZYME"/>
    <property type="match status" value="1"/>
</dbReference>
<accession>A0ABM8GIS2</accession>
<sequence length="292" mass="32390">MAGERHKPRRILHAARERHPNDRCGPFPTAAGLVAMTNLTGSAPRSGRLRRRVGVLLRGGILLIVGVVLVALTVNGTLWPNRWFAHRYPVRGIDVSAYQGRIDWPLVARQEVSFAYIKATEGSSYTDARFARNWKSVHETGITAGAYHFLSLDSPAAQQADHLFDTVALRPGDLPIAIDVECYGRYCAHPPPVAKVRKMVRELVVAVAAHYGTAPVLYATAGWNKRYLQAAFPRNPLWIRSILSPPFLTASGRWTLWQWSDREGVHLDGHGTARVDADVFGGDVSEFRRLLG</sequence>
<feature type="transmembrane region" description="Helical" evidence="4">
    <location>
        <begin position="55"/>
        <end position="79"/>
    </location>
</feature>
<keyword evidence="4" id="KW-1133">Transmembrane helix</keyword>
<dbReference type="InterPro" id="IPR018077">
    <property type="entry name" value="Glyco_hydro_fam25_subgr"/>
</dbReference>
<evidence type="ECO:0000256" key="3">
    <source>
        <dbReference type="ARBA" id="ARBA00023295"/>
    </source>
</evidence>
<protein>
    <submittedName>
        <fullName evidence="5">Glycoside hydrolase family 25</fullName>
    </submittedName>
</protein>
<evidence type="ECO:0000313" key="5">
    <source>
        <dbReference type="EMBL" id="BDZ48280.1"/>
    </source>
</evidence>